<evidence type="ECO:0000313" key="2">
    <source>
        <dbReference type="EMBL" id="TVU45858.1"/>
    </source>
</evidence>
<dbReference type="EMBL" id="RWGY01000004">
    <property type="protein sequence ID" value="TVU45858.1"/>
    <property type="molecule type" value="Genomic_DNA"/>
</dbReference>
<feature type="non-terminal residue" evidence="2">
    <location>
        <position position="1"/>
    </location>
</feature>
<feature type="region of interest" description="Disordered" evidence="1">
    <location>
        <begin position="1"/>
        <end position="57"/>
    </location>
</feature>
<dbReference type="AlphaFoldDB" id="A0A5J9WCG7"/>
<organism evidence="2 3">
    <name type="scientific">Eragrostis curvula</name>
    <name type="common">weeping love grass</name>
    <dbReference type="NCBI Taxonomy" id="38414"/>
    <lineage>
        <taxon>Eukaryota</taxon>
        <taxon>Viridiplantae</taxon>
        <taxon>Streptophyta</taxon>
        <taxon>Embryophyta</taxon>
        <taxon>Tracheophyta</taxon>
        <taxon>Spermatophyta</taxon>
        <taxon>Magnoliopsida</taxon>
        <taxon>Liliopsida</taxon>
        <taxon>Poales</taxon>
        <taxon>Poaceae</taxon>
        <taxon>PACMAD clade</taxon>
        <taxon>Chloridoideae</taxon>
        <taxon>Eragrostideae</taxon>
        <taxon>Eragrostidinae</taxon>
        <taxon>Eragrostis</taxon>
    </lineage>
</organism>
<protein>
    <submittedName>
        <fullName evidence="2">Uncharacterized protein</fullName>
    </submittedName>
</protein>
<dbReference type="Proteomes" id="UP000324897">
    <property type="component" value="Chromosome 5"/>
</dbReference>
<sequence length="81" mass="8755">MPNLVYKPLRRPTFYQPTKSSSLPADATKGRGAVDGNAGRWHRRRPLLGGGTGSATSTPAASLYQEINKIMECSISVVIPR</sequence>
<comment type="caution">
    <text evidence="2">The sequence shown here is derived from an EMBL/GenBank/DDBJ whole genome shotgun (WGS) entry which is preliminary data.</text>
</comment>
<accession>A0A5J9WCG7</accession>
<gene>
    <name evidence="2" type="ORF">EJB05_05363</name>
</gene>
<proteinExistence type="predicted"/>
<keyword evidence="3" id="KW-1185">Reference proteome</keyword>
<evidence type="ECO:0000256" key="1">
    <source>
        <dbReference type="SAM" id="MobiDB-lite"/>
    </source>
</evidence>
<name>A0A5J9WCG7_9POAL</name>
<dbReference type="Gramene" id="TVU45858">
    <property type="protein sequence ID" value="TVU45858"/>
    <property type="gene ID" value="EJB05_05363"/>
</dbReference>
<reference evidence="2 3" key="1">
    <citation type="journal article" date="2019" name="Sci. Rep.">
        <title>A high-quality genome of Eragrostis curvula grass provides insights into Poaceae evolution and supports new strategies to enhance forage quality.</title>
        <authorList>
            <person name="Carballo J."/>
            <person name="Santos B.A.C.M."/>
            <person name="Zappacosta D."/>
            <person name="Garbus I."/>
            <person name="Selva J.P."/>
            <person name="Gallo C.A."/>
            <person name="Diaz A."/>
            <person name="Albertini E."/>
            <person name="Caccamo M."/>
            <person name="Echenique V."/>
        </authorList>
    </citation>
    <scope>NUCLEOTIDE SEQUENCE [LARGE SCALE GENOMIC DNA]</scope>
    <source>
        <strain evidence="3">cv. Victoria</strain>
        <tissue evidence="2">Leaf</tissue>
    </source>
</reference>
<evidence type="ECO:0000313" key="3">
    <source>
        <dbReference type="Proteomes" id="UP000324897"/>
    </source>
</evidence>